<accession>A0A1I1TYD4</accession>
<reference evidence="4" key="1">
    <citation type="submission" date="2016-10" db="EMBL/GenBank/DDBJ databases">
        <authorList>
            <person name="Varghese N."/>
            <person name="Submissions S."/>
        </authorList>
    </citation>
    <scope>NUCLEOTIDE SEQUENCE [LARGE SCALE GENOMIC DNA]</scope>
    <source>
        <strain evidence="4">DSM 45004</strain>
    </source>
</reference>
<organism evidence="3 4">
    <name type="scientific">Actinopolyspora alba</name>
    <dbReference type="NCBI Taxonomy" id="673379"/>
    <lineage>
        <taxon>Bacteria</taxon>
        <taxon>Bacillati</taxon>
        <taxon>Actinomycetota</taxon>
        <taxon>Actinomycetes</taxon>
        <taxon>Actinopolysporales</taxon>
        <taxon>Actinopolysporaceae</taxon>
        <taxon>Actinopolyspora</taxon>
        <taxon>Actinopolyspora alba group</taxon>
    </lineage>
</organism>
<feature type="compositionally biased region" description="Polar residues" evidence="1">
    <location>
        <begin position="217"/>
        <end position="226"/>
    </location>
</feature>
<keyword evidence="4" id="KW-1185">Reference proteome</keyword>
<feature type="region of interest" description="Disordered" evidence="1">
    <location>
        <begin position="112"/>
        <end position="297"/>
    </location>
</feature>
<proteinExistence type="predicted"/>
<evidence type="ECO:0000256" key="1">
    <source>
        <dbReference type="SAM" id="MobiDB-lite"/>
    </source>
</evidence>
<name>A0A1I1TYD4_9ACTN</name>
<evidence type="ECO:0000256" key="2">
    <source>
        <dbReference type="SAM" id="Phobius"/>
    </source>
</evidence>
<keyword evidence="2" id="KW-0812">Transmembrane</keyword>
<dbReference type="AlphaFoldDB" id="A0A1I1TYD4"/>
<dbReference type="Proteomes" id="UP000198716">
    <property type="component" value="Unassembled WGS sequence"/>
</dbReference>
<feature type="compositionally biased region" description="Polar residues" evidence="1">
    <location>
        <begin position="32"/>
        <end position="43"/>
    </location>
</feature>
<feature type="compositionally biased region" description="Basic and acidic residues" evidence="1">
    <location>
        <begin position="379"/>
        <end position="389"/>
    </location>
</feature>
<feature type="region of interest" description="Disordered" evidence="1">
    <location>
        <begin position="379"/>
        <end position="400"/>
    </location>
</feature>
<gene>
    <name evidence="3" type="ORF">SAMN04487819_101449</name>
</gene>
<feature type="compositionally biased region" description="Polar residues" evidence="1">
    <location>
        <begin position="242"/>
        <end position="256"/>
    </location>
</feature>
<evidence type="ECO:0000313" key="3">
    <source>
        <dbReference type="EMBL" id="SFD63479.1"/>
    </source>
</evidence>
<protein>
    <submittedName>
        <fullName evidence="3">Uncharacterized protein</fullName>
    </submittedName>
</protein>
<evidence type="ECO:0000313" key="4">
    <source>
        <dbReference type="Proteomes" id="UP000198716"/>
    </source>
</evidence>
<keyword evidence="2" id="KW-1133">Transmembrane helix</keyword>
<sequence length="400" mass="41772">MDGGGPNRYPGEDGEVGGTRVNHGGPERRCVTGTNRVTGTNDTAAPDAPPRSRCPEEPAGGLCEFGLGMIPASITPPRTWRRAAWFVVVSAAAALGGIVLVTAVVMSNEPARLATSPRDLPRAGEYPPLYRSDENPAGSGVASTADDNGAPEPSFPRVSRQPTATGRTGDGVPPVHDPLAGTPQRSSTAAPSASWQSTAPTREPPAGDTSGEDLAGESTSQGTTPVSAAPVSDDPSGIASAGTLQQSATPWHTTASAPAERPTQQSPTQQGATQQGTTQQGTTQQHPIQQEQGTTMPSSVMLDLTERYFRTLDSGEPYLAHGLTAGSPHRTGLTGLRRRYAELGSVELVNSTVRGDGTVNELRVNPGGGEPTTRYRRLEFDEHPRRVISDEPVDDPPGNR</sequence>
<dbReference type="EMBL" id="FOMZ01000001">
    <property type="protein sequence ID" value="SFD63479.1"/>
    <property type="molecule type" value="Genomic_DNA"/>
</dbReference>
<feature type="transmembrane region" description="Helical" evidence="2">
    <location>
        <begin position="83"/>
        <end position="106"/>
    </location>
</feature>
<feature type="compositionally biased region" description="Low complexity" evidence="1">
    <location>
        <begin position="262"/>
        <end position="295"/>
    </location>
</feature>
<feature type="region of interest" description="Disordered" evidence="1">
    <location>
        <begin position="1"/>
        <end position="56"/>
    </location>
</feature>
<keyword evidence="2" id="KW-0472">Membrane</keyword>
<feature type="compositionally biased region" description="Polar residues" evidence="1">
    <location>
        <begin position="183"/>
        <end position="200"/>
    </location>
</feature>